<comment type="caution">
    <text evidence="3">The sequence shown here is derived from an EMBL/GenBank/DDBJ whole genome shotgun (WGS) entry which is preliminary data.</text>
</comment>
<name>A0A8K2A7B9_9CYAN</name>
<sequence length="437" mass="47701">MSIEVSTPNARPHSTGVDRDAVLKQWLTLRADLPQAPDWVQGVRDRALPLLQEQALPTLRDEDWRFTDLAPLYQVAWQAASPTGLQIGDLPLRTGLEGALQLICVNGFYAPHLSTTDSNLTVQSLTTLEPSLQPYLGQQPQAGDVFASLNTYSLSDVLVLRVPPNQSLEQPIHCLFITVGDLPIMAHPRLLVVAESGSVATLIEDYVSLGTAPVFTNAVSELFVAANATLNHVRLQRQSLDTFHIGKTGVTQAQDSHYRAFNLSWGAQISRHEPEVILQGAQTDTQLDGLTLAVGTQLADTHSAIAFQQPRCTARQLHKCIIDDRARAVFNGKIFVPKVAQETNAGQLSRNLLLSPKARVDTKPQLEIVADNVKCAHGATVSQLDADEVFYLQSRGLDHDSACDLLVNAFATEVIDKVPVPELRPALRQAILAQLHS</sequence>
<protein>
    <submittedName>
        <fullName evidence="3">Fe-S cluster assembly protein SufD</fullName>
    </submittedName>
</protein>
<accession>A0A8K2A7B9</accession>
<dbReference type="PANTHER" id="PTHR43575">
    <property type="entry name" value="PROTEIN ABCI7, CHLOROPLASTIC"/>
    <property type="match status" value="1"/>
</dbReference>
<keyword evidence="4" id="KW-1185">Reference proteome</keyword>
<evidence type="ECO:0000313" key="4">
    <source>
        <dbReference type="Proteomes" id="UP000607397"/>
    </source>
</evidence>
<comment type="similarity">
    <text evidence="1">Belongs to the iron-sulfur cluster assembly SufBD family.</text>
</comment>
<dbReference type="InterPro" id="IPR055346">
    <property type="entry name" value="Fe-S_cluster_assembly_SufBD"/>
</dbReference>
<dbReference type="NCBIfam" id="TIGR01981">
    <property type="entry name" value="sufD"/>
    <property type="match status" value="1"/>
</dbReference>
<dbReference type="InterPro" id="IPR011542">
    <property type="entry name" value="SUF_FeS_clus_asmbl_SufD"/>
</dbReference>
<dbReference type="PANTHER" id="PTHR43575:SF1">
    <property type="entry name" value="PROTEIN ABCI7, CHLOROPLASTIC"/>
    <property type="match status" value="1"/>
</dbReference>
<dbReference type="InterPro" id="IPR000825">
    <property type="entry name" value="SUF_FeS_clus_asmbl_SufBD_core"/>
</dbReference>
<dbReference type="Proteomes" id="UP000607397">
    <property type="component" value="Unassembled WGS sequence"/>
</dbReference>
<evidence type="ECO:0000313" key="3">
    <source>
        <dbReference type="EMBL" id="NCJ06741.1"/>
    </source>
</evidence>
<gene>
    <name evidence="3" type="primary">sufD</name>
    <name evidence="3" type="ORF">GS597_09520</name>
</gene>
<organism evidence="3 4">
    <name type="scientific">Petrachloros mirabilis ULC683</name>
    <dbReference type="NCBI Taxonomy" id="2781853"/>
    <lineage>
        <taxon>Bacteria</taxon>
        <taxon>Bacillati</taxon>
        <taxon>Cyanobacteriota</taxon>
        <taxon>Cyanophyceae</taxon>
        <taxon>Synechococcales</taxon>
        <taxon>Petrachlorosaceae</taxon>
        <taxon>Petrachloros</taxon>
        <taxon>Petrachloros mirabilis</taxon>
    </lineage>
</organism>
<proteinExistence type="inferred from homology"/>
<dbReference type="GO" id="GO:0016226">
    <property type="term" value="P:iron-sulfur cluster assembly"/>
    <property type="evidence" value="ECO:0007669"/>
    <property type="project" value="InterPro"/>
</dbReference>
<dbReference type="SUPFAM" id="SSF101960">
    <property type="entry name" value="Stabilizer of iron transporter SufD"/>
    <property type="match status" value="1"/>
</dbReference>
<dbReference type="AlphaFoldDB" id="A0A8K2A7B9"/>
<dbReference type="InterPro" id="IPR037284">
    <property type="entry name" value="SUF_FeS_clus_asmbl_SufBD_sf"/>
</dbReference>
<dbReference type="EMBL" id="WVIC01000016">
    <property type="protein sequence ID" value="NCJ06741.1"/>
    <property type="molecule type" value="Genomic_DNA"/>
</dbReference>
<feature type="domain" description="SUF system FeS cluster assembly SufBD core" evidence="2">
    <location>
        <begin position="185"/>
        <end position="410"/>
    </location>
</feature>
<dbReference type="Pfam" id="PF01458">
    <property type="entry name" value="SUFBD_core"/>
    <property type="match status" value="1"/>
</dbReference>
<evidence type="ECO:0000256" key="1">
    <source>
        <dbReference type="ARBA" id="ARBA00043967"/>
    </source>
</evidence>
<reference evidence="3" key="1">
    <citation type="submission" date="2019-12" db="EMBL/GenBank/DDBJ databases">
        <title>High-Quality draft genome sequences of three cyanobacteria isolated from the limestone walls of the Old Cathedral of Coimbra.</title>
        <authorList>
            <person name="Tiago I."/>
            <person name="Soares F."/>
            <person name="Portugal A."/>
        </authorList>
    </citation>
    <scope>NUCLEOTIDE SEQUENCE [LARGE SCALE GENOMIC DNA]</scope>
    <source>
        <strain evidence="3">C</strain>
    </source>
</reference>
<evidence type="ECO:0000259" key="2">
    <source>
        <dbReference type="Pfam" id="PF01458"/>
    </source>
</evidence>
<dbReference type="RefSeq" id="WP_161825222.1">
    <property type="nucleotide sequence ID" value="NZ_WVIC01000016.1"/>
</dbReference>